<keyword evidence="5 11" id="KW-0418">Kinase</keyword>
<proteinExistence type="predicted"/>
<evidence type="ECO:0000259" key="10">
    <source>
        <dbReference type="PROSITE" id="PS50011"/>
    </source>
</evidence>
<dbReference type="EMBL" id="QNRE01000001">
    <property type="protein sequence ID" value="RBO96877.1"/>
    <property type="molecule type" value="Genomic_DNA"/>
</dbReference>
<evidence type="ECO:0000256" key="4">
    <source>
        <dbReference type="ARBA" id="ARBA00022741"/>
    </source>
</evidence>
<dbReference type="PROSITE" id="PS00108">
    <property type="entry name" value="PROTEIN_KINASE_ST"/>
    <property type="match status" value="1"/>
</dbReference>
<comment type="caution">
    <text evidence="11">The sequence shown here is derived from an EMBL/GenBank/DDBJ whole genome shotgun (WGS) entry which is preliminary data.</text>
</comment>
<dbReference type="InterPro" id="IPR017441">
    <property type="entry name" value="Protein_kinase_ATP_BS"/>
</dbReference>
<keyword evidence="6 7" id="KW-0067">ATP-binding</keyword>
<feature type="binding site" evidence="7">
    <location>
        <position position="40"/>
    </location>
    <ligand>
        <name>ATP</name>
        <dbReference type="ChEBI" id="CHEBI:30616"/>
    </ligand>
</feature>
<dbReference type="EC" id="2.7.11.1" evidence="1"/>
<evidence type="ECO:0000256" key="3">
    <source>
        <dbReference type="ARBA" id="ARBA00022679"/>
    </source>
</evidence>
<gene>
    <name evidence="11" type="ORF">DFR74_101896</name>
</gene>
<keyword evidence="9" id="KW-0812">Transmembrane</keyword>
<evidence type="ECO:0000256" key="9">
    <source>
        <dbReference type="SAM" id="Phobius"/>
    </source>
</evidence>
<feature type="compositionally biased region" description="Low complexity" evidence="8">
    <location>
        <begin position="355"/>
        <end position="420"/>
    </location>
</feature>
<dbReference type="RefSeq" id="WP_325050970.1">
    <property type="nucleotide sequence ID" value="NZ_QNRE01000001.1"/>
</dbReference>
<organism evidence="11 12">
    <name type="scientific">Nocardia puris</name>
    <dbReference type="NCBI Taxonomy" id="208602"/>
    <lineage>
        <taxon>Bacteria</taxon>
        <taxon>Bacillati</taxon>
        <taxon>Actinomycetota</taxon>
        <taxon>Actinomycetes</taxon>
        <taxon>Mycobacteriales</taxon>
        <taxon>Nocardiaceae</taxon>
        <taxon>Nocardia</taxon>
    </lineage>
</organism>
<evidence type="ECO:0000256" key="1">
    <source>
        <dbReference type="ARBA" id="ARBA00012513"/>
    </source>
</evidence>
<reference evidence="11 12" key="1">
    <citation type="submission" date="2018-06" db="EMBL/GenBank/DDBJ databases">
        <title>Genomic Encyclopedia of Type Strains, Phase IV (KMG-IV): sequencing the most valuable type-strain genomes for metagenomic binning, comparative biology and taxonomic classification.</title>
        <authorList>
            <person name="Goeker M."/>
        </authorList>
    </citation>
    <scope>NUCLEOTIDE SEQUENCE [LARGE SCALE GENOMIC DNA]</scope>
    <source>
        <strain evidence="11 12">DSM 44599</strain>
    </source>
</reference>
<keyword evidence="3" id="KW-0808">Transferase</keyword>
<feature type="region of interest" description="Disordered" evidence="8">
    <location>
        <begin position="729"/>
        <end position="770"/>
    </location>
</feature>
<dbReference type="PANTHER" id="PTHR43289">
    <property type="entry name" value="MITOGEN-ACTIVATED PROTEIN KINASE KINASE KINASE 20-RELATED"/>
    <property type="match status" value="1"/>
</dbReference>
<evidence type="ECO:0000256" key="5">
    <source>
        <dbReference type="ARBA" id="ARBA00022777"/>
    </source>
</evidence>
<feature type="domain" description="Protein kinase" evidence="10">
    <location>
        <begin position="11"/>
        <end position="275"/>
    </location>
</feature>
<feature type="compositionally biased region" description="Low complexity" evidence="8">
    <location>
        <begin position="508"/>
        <end position="536"/>
    </location>
</feature>
<dbReference type="SUPFAM" id="SSF56112">
    <property type="entry name" value="Protein kinase-like (PK-like)"/>
    <property type="match status" value="1"/>
</dbReference>
<evidence type="ECO:0000313" key="11">
    <source>
        <dbReference type="EMBL" id="RBO96877.1"/>
    </source>
</evidence>
<feature type="compositionally biased region" description="Low complexity" evidence="8">
    <location>
        <begin position="433"/>
        <end position="447"/>
    </location>
</feature>
<feature type="compositionally biased region" description="Low complexity" evidence="8">
    <location>
        <begin position="752"/>
        <end position="769"/>
    </location>
</feature>
<feature type="region of interest" description="Disordered" evidence="8">
    <location>
        <begin position="505"/>
        <end position="684"/>
    </location>
</feature>
<feature type="compositionally biased region" description="Low complexity" evidence="8">
    <location>
        <begin position="477"/>
        <end position="488"/>
    </location>
</feature>
<evidence type="ECO:0000256" key="6">
    <source>
        <dbReference type="ARBA" id="ARBA00022840"/>
    </source>
</evidence>
<dbReference type="Gene3D" id="1.10.510.10">
    <property type="entry name" value="Transferase(Phosphotransferase) domain 1"/>
    <property type="match status" value="1"/>
</dbReference>
<dbReference type="Proteomes" id="UP000252586">
    <property type="component" value="Unassembled WGS sequence"/>
</dbReference>
<evidence type="ECO:0000313" key="12">
    <source>
        <dbReference type="Proteomes" id="UP000252586"/>
    </source>
</evidence>
<keyword evidence="9" id="KW-0472">Membrane</keyword>
<keyword evidence="2" id="KW-0723">Serine/threonine-protein kinase</keyword>
<dbReference type="GO" id="GO:0004674">
    <property type="term" value="F:protein serine/threonine kinase activity"/>
    <property type="evidence" value="ECO:0007669"/>
    <property type="project" value="UniProtKB-KW"/>
</dbReference>
<dbReference type="InterPro" id="IPR008271">
    <property type="entry name" value="Ser/Thr_kinase_AS"/>
</dbReference>
<feature type="compositionally biased region" description="Pro residues" evidence="8">
    <location>
        <begin position="301"/>
        <end position="310"/>
    </location>
</feature>
<feature type="region of interest" description="Disordered" evidence="8">
    <location>
        <begin position="301"/>
        <end position="331"/>
    </location>
</feature>
<feature type="region of interest" description="Disordered" evidence="8">
    <location>
        <begin position="352"/>
        <end position="490"/>
    </location>
</feature>
<dbReference type="Pfam" id="PF00069">
    <property type="entry name" value="Pkinase"/>
    <property type="match status" value="1"/>
</dbReference>
<dbReference type="PANTHER" id="PTHR43289:SF6">
    <property type="entry name" value="SERINE_THREONINE-PROTEIN KINASE NEKL-3"/>
    <property type="match status" value="1"/>
</dbReference>
<keyword evidence="9" id="KW-1133">Transmembrane helix</keyword>
<evidence type="ECO:0000256" key="7">
    <source>
        <dbReference type="PROSITE-ProRule" id="PRU10141"/>
    </source>
</evidence>
<evidence type="ECO:0000256" key="8">
    <source>
        <dbReference type="SAM" id="MobiDB-lite"/>
    </source>
</evidence>
<feature type="transmembrane region" description="Helical" evidence="9">
    <location>
        <begin position="792"/>
        <end position="817"/>
    </location>
</feature>
<keyword evidence="4 7" id="KW-0547">Nucleotide-binding</keyword>
<accession>A0A366E3J3</accession>
<dbReference type="GO" id="GO:0005524">
    <property type="term" value="F:ATP binding"/>
    <property type="evidence" value="ECO:0007669"/>
    <property type="project" value="UniProtKB-UniRule"/>
</dbReference>
<dbReference type="STRING" id="1210090.GCA_001613185_02870"/>
<dbReference type="SMART" id="SM00220">
    <property type="entry name" value="S_TKc"/>
    <property type="match status" value="1"/>
</dbReference>
<dbReference type="AlphaFoldDB" id="A0A366E3J3"/>
<feature type="compositionally biased region" description="Low complexity" evidence="8">
    <location>
        <begin position="827"/>
        <end position="837"/>
    </location>
</feature>
<name>A0A366E3J3_9NOCA</name>
<dbReference type="InterPro" id="IPR000719">
    <property type="entry name" value="Prot_kinase_dom"/>
</dbReference>
<evidence type="ECO:0000256" key="2">
    <source>
        <dbReference type="ARBA" id="ARBA00022527"/>
    </source>
</evidence>
<keyword evidence="12" id="KW-1185">Reference proteome</keyword>
<dbReference type="PROSITE" id="PS00107">
    <property type="entry name" value="PROTEIN_KINASE_ATP"/>
    <property type="match status" value="1"/>
</dbReference>
<dbReference type="PROSITE" id="PS50011">
    <property type="entry name" value="PROTEIN_KINASE_DOM"/>
    <property type="match status" value="1"/>
</dbReference>
<protein>
    <recommendedName>
        <fullName evidence="1">non-specific serine/threonine protein kinase</fullName>
        <ecNumber evidence="1">2.7.11.1</ecNumber>
    </recommendedName>
</protein>
<feature type="region of interest" description="Disordered" evidence="8">
    <location>
        <begin position="827"/>
        <end position="851"/>
    </location>
</feature>
<sequence length="1012" mass="102200">MLSSGEVFAGFTVERLLGQGGMGSVYLARHPRMARLTALKLLNRDLFLDTEVRARFEREADLAAQLDHPGIVTVYDRGSEDGQLWISMQYVDGVDAAAVNPMTLPPERAVQIIEGVADALDYAHGKGVLHRDVKPANIMLARSRAGKGERVFLTDFGIARLREDSTHLTQTGMFTATLAYASPEQMTGAPLGNRSDQYSLACALYWLLAGIGPFDADNPADIIHGHLQLAPPSVRLRRPKLNPALDLVIAAGMAKRPEYRYATCTEFAAAARKALTAVGPPPLPPPPPVVYAPPVYPGPPGYAQPVPPQQVPRHPSQLPPGGGMPVPPGGAVPPSVVPGVVPPGGGVVPPGGAGVPHAVAPHAGAPAPHPGAVVPSSGAPQPGSAAPPGAVAPPAGSQAPSAGVPHAGPGGVVPHAGAVARQGMPAPPPAPPYGAAVPDAVAPQYDPSAPPGPPGAPYADAQQRAEARGAPGGSVLPAGAQGSPAGPGEQVTRRIGVVGAGPGGGAAVGESAAVGDPSWRAGAGDEAAGGPPEHGASTGSDAPQQGPGRMDSAQNGVGDTAGEGPPGAPVSGRDSQRPGAGLPEGVASPGSAVSQQDVRDGDGVRAVEVSGRGAAVAGKDSGRLGDADGVSSAERSESRDSAVPQRGSAESGWGGHGSTQATAADDASDGTADDASGGGAASEQATRRIEVVGGHGAAAHDAWQGDAEPHLATVGDAAQGEAGRVNLVKGRGAAGSSGPEAHAPDVEASGRGSAPPVAQPVPGAGAAIPPGYPPYGNRQVAHRFPRKPRGSWVVVVLALAAVGILVVAVGVAAVVLLGSDSEEQAAVSVPTTTGAPAPAAPDPFEASRDAFPSLLPRESGDIGEGYEGATCYAERPGDRLRVEVDALTGSDWVLAWECRRDVDDSLSMNYTVFEYETPTAARAVLAALPITDATPGRKQDVPYTAYTWTREDPQGPVPSYFATAHLIIGFPTDPDRSTYLIHVSHRGASTHPLAPRPTAASELDRWWAEAPL</sequence>
<dbReference type="InterPro" id="IPR011009">
    <property type="entry name" value="Kinase-like_dom_sf"/>
</dbReference>
<dbReference type="CDD" id="cd14014">
    <property type="entry name" value="STKc_PknB_like"/>
    <property type="match status" value="1"/>
</dbReference>
<dbReference type="Gene3D" id="3.30.200.20">
    <property type="entry name" value="Phosphorylase Kinase, domain 1"/>
    <property type="match status" value="1"/>
</dbReference>